<evidence type="ECO:0000256" key="1">
    <source>
        <dbReference type="SAM" id="MobiDB-lite"/>
    </source>
</evidence>
<reference evidence="2" key="1">
    <citation type="submission" date="2020-04" db="EMBL/GenBank/DDBJ databases">
        <title>Draft genome resource of the tomato pathogen Pseudocercospora fuligena.</title>
        <authorList>
            <person name="Zaccaron A."/>
        </authorList>
    </citation>
    <scope>NUCLEOTIDE SEQUENCE</scope>
    <source>
        <strain evidence="2">PF001</strain>
    </source>
</reference>
<dbReference type="EMBL" id="JABCIY010000015">
    <property type="protein sequence ID" value="KAF7197378.1"/>
    <property type="molecule type" value="Genomic_DNA"/>
</dbReference>
<proteinExistence type="predicted"/>
<feature type="compositionally biased region" description="Low complexity" evidence="1">
    <location>
        <begin position="58"/>
        <end position="78"/>
    </location>
</feature>
<evidence type="ECO:0000313" key="3">
    <source>
        <dbReference type="Proteomes" id="UP000660729"/>
    </source>
</evidence>
<sequence length="306" mass="34644">MRMNFALLGKVAAIGIVILAPVHKLRNSSRLSALKSQIHRARRRQDLDQEDEGDDRGSPAPEAAEPEISATPSEQNNEQESHSHQEEENSSDVPQASKSNGSLEREIAPSPAKPTPSTPKVERKLRYNFNSARQLLEDAQKMLYDRDFDFDREVEDWQKALDAGEEVVARTELDVQQLQETQRLTRWLIKAEAKYESAKAAMLEAGIQPPGSDMDSGFIDNVNDGYRISMERDWVVSADSYHMHRWLDNIPDDVDPSEAAICAHERDIDSWTAKEVEICDSWSMVADGAERRRIDKWRSLVDAMAV</sequence>
<evidence type="ECO:0000313" key="2">
    <source>
        <dbReference type="EMBL" id="KAF7197378.1"/>
    </source>
</evidence>
<dbReference type="Proteomes" id="UP000660729">
    <property type="component" value="Unassembled WGS sequence"/>
</dbReference>
<comment type="caution">
    <text evidence="2">The sequence shown here is derived from an EMBL/GenBank/DDBJ whole genome shotgun (WGS) entry which is preliminary data.</text>
</comment>
<accession>A0A8H6RUY4</accession>
<name>A0A8H6RUY4_9PEZI</name>
<feature type="region of interest" description="Disordered" evidence="1">
    <location>
        <begin position="31"/>
        <end position="123"/>
    </location>
</feature>
<feature type="compositionally biased region" description="Polar residues" evidence="1">
    <location>
        <begin position="92"/>
        <end position="102"/>
    </location>
</feature>
<organism evidence="2 3">
    <name type="scientific">Pseudocercospora fuligena</name>
    <dbReference type="NCBI Taxonomy" id="685502"/>
    <lineage>
        <taxon>Eukaryota</taxon>
        <taxon>Fungi</taxon>
        <taxon>Dikarya</taxon>
        <taxon>Ascomycota</taxon>
        <taxon>Pezizomycotina</taxon>
        <taxon>Dothideomycetes</taxon>
        <taxon>Dothideomycetidae</taxon>
        <taxon>Mycosphaerellales</taxon>
        <taxon>Mycosphaerellaceae</taxon>
        <taxon>Pseudocercospora</taxon>
    </lineage>
</organism>
<gene>
    <name evidence="2" type="ORF">HII31_01188</name>
</gene>
<dbReference type="AlphaFoldDB" id="A0A8H6RUY4"/>
<keyword evidence="3" id="KW-1185">Reference proteome</keyword>
<dbReference type="OrthoDB" id="5391053at2759"/>
<protein>
    <submittedName>
        <fullName evidence="2">Uncharacterized protein</fullName>
    </submittedName>
</protein>